<accession>A0A0F9RNY9</accession>
<dbReference type="EMBL" id="LAZR01002702">
    <property type="protein sequence ID" value="KKN26676.1"/>
    <property type="molecule type" value="Genomic_DNA"/>
</dbReference>
<proteinExistence type="predicted"/>
<protein>
    <submittedName>
        <fullName evidence="1">Uncharacterized protein</fullName>
    </submittedName>
</protein>
<gene>
    <name evidence="1" type="ORF">LCGC14_0872430</name>
</gene>
<reference evidence="1" key="1">
    <citation type="journal article" date="2015" name="Nature">
        <title>Complex archaea that bridge the gap between prokaryotes and eukaryotes.</title>
        <authorList>
            <person name="Spang A."/>
            <person name="Saw J.H."/>
            <person name="Jorgensen S.L."/>
            <person name="Zaremba-Niedzwiedzka K."/>
            <person name="Martijn J."/>
            <person name="Lind A.E."/>
            <person name="van Eijk R."/>
            <person name="Schleper C."/>
            <person name="Guy L."/>
            <person name="Ettema T.J."/>
        </authorList>
    </citation>
    <scope>NUCLEOTIDE SEQUENCE</scope>
</reference>
<sequence length="58" mass="6457">MDIVDTYQGYLLEFNDDEKRQIALRAGELGKPSREIVGAIFANGWSVSDKATILEALK</sequence>
<organism evidence="1">
    <name type="scientific">marine sediment metagenome</name>
    <dbReference type="NCBI Taxonomy" id="412755"/>
    <lineage>
        <taxon>unclassified sequences</taxon>
        <taxon>metagenomes</taxon>
        <taxon>ecological metagenomes</taxon>
    </lineage>
</organism>
<evidence type="ECO:0000313" key="1">
    <source>
        <dbReference type="EMBL" id="KKN26676.1"/>
    </source>
</evidence>
<dbReference type="AlphaFoldDB" id="A0A0F9RNY9"/>
<name>A0A0F9RNY9_9ZZZZ</name>
<comment type="caution">
    <text evidence="1">The sequence shown here is derived from an EMBL/GenBank/DDBJ whole genome shotgun (WGS) entry which is preliminary data.</text>
</comment>